<dbReference type="PANTHER" id="PTHR43214:SF43">
    <property type="entry name" value="TWO-COMPONENT RESPONSE REGULATOR"/>
    <property type="match status" value="1"/>
</dbReference>
<dbReference type="InterPro" id="IPR001789">
    <property type="entry name" value="Sig_transdc_resp-reg_receiver"/>
</dbReference>
<dbReference type="PROSITE" id="PS50110">
    <property type="entry name" value="RESPONSE_REGULATORY"/>
    <property type="match status" value="1"/>
</dbReference>
<sequence>MSTHGPVRVAIVNDYDVVVAGVAALLKAYGDRVRVVELSSGMSVLTDVDIVLYDTFGRSEGLAELERLVRDSDAVVVAYSWDVEDALVDAVLAAGARGYLPKSVTAGALVEALERVHAGQVVRPRASGVSASDGSPTSGEREWPGRAHGLSEREGEVIALITQGLSNREIAERSYLSINSVKTYVRTAYRKIGVHSRTQAALWGVRHGFSPDRNRTVGEEAVALETDA</sequence>
<dbReference type="PROSITE" id="PS50043">
    <property type="entry name" value="HTH_LUXR_2"/>
    <property type="match status" value="1"/>
</dbReference>
<dbReference type="InterPro" id="IPR011006">
    <property type="entry name" value="CheY-like_superfamily"/>
</dbReference>
<feature type="region of interest" description="Disordered" evidence="3">
    <location>
        <begin position="124"/>
        <end position="150"/>
    </location>
</feature>
<feature type="modified residue" description="4-aspartylphosphate" evidence="2">
    <location>
        <position position="54"/>
    </location>
</feature>
<accession>A0A930UTX4</accession>
<dbReference type="SUPFAM" id="SSF52172">
    <property type="entry name" value="CheY-like"/>
    <property type="match status" value="1"/>
</dbReference>
<feature type="compositionally biased region" description="Basic and acidic residues" evidence="3">
    <location>
        <begin position="139"/>
        <end position="150"/>
    </location>
</feature>
<reference evidence="6" key="1">
    <citation type="submission" date="2020-11" db="EMBL/GenBank/DDBJ databases">
        <title>Nocardioides sp. CBS4Y-1, whole genome shotgun sequence.</title>
        <authorList>
            <person name="Tuo L."/>
        </authorList>
    </citation>
    <scope>NUCLEOTIDE SEQUENCE</scope>
    <source>
        <strain evidence="6">CBS4Y-1</strain>
    </source>
</reference>
<feature type="domain" description="Response regulatory" evidence="5">
    <location>
        <begin position="8"/>
        <end position="117"/>
    </location>
</feature>
<dbReference type="Proteomes" id="UP000656804">
    <property type="component" value="Unassembled WGS sequence"/>
</dbReference>
<comment type="caution">
    <text evidence="6">The sequence shown here is derived from an EMBL/GenBank/DDBJ whole genome shotgun (WGS) entry which is preliminary data.</text>
</comment>
<dbReference type="InterPro" id="IPR039420">
    <property type="entry name" value="WalR-like"/>
</dbReference>
<dbReference type="GO" id="GO:0000160">
    <property type="term" value="P:phosphorelay signal transduction system"/>
    <property type="evidence" value="ECO:0007669"/>
    <property type="project" value="InterPro"/>
</dbReference>
<dbReference type="Gene3D" id="3.40.50.2300">
    <property type="match status" value="1"/>
</dbReference>
<dbReference type="SUPFAM" id="SSF46894">
    <property type="entry name" value="C-terminal effector domain of the bipartite response regulators"/>
    <property type="match status" value="1"/>
</dbReference>
<gene>
    <name evidence="6" type="ORF">ISG29_00345</name>
</gene>
<feature type="compositionally biased region" description="Polar residues" evidence="3">
    <location>
        <begin position="129"/>
        <end position="138"/>
    </location>
</feature>
<dbReference type="InterPro" id="IPR016032">
    <property type="entry name" value="Sig_transdc_resp-reg_C-effctor"/>
</dbReference>
<evidence type="ECO:0000256" key="1">
    <source>
        <dbReference type="ARBA" id="ARBA00023125"/>
    </source>
</evidence>
<dbReference type="GO" id="GO:0006355">
    <property type="term" value="P:regulation of DNA-templated transcription"/>
    <property type="evidence" value="ECO:0007669"/>
    <property type="project" value="InterPro"/>
</dbReference>
<dbReference type="AlphaFoldDB" id="A0A930UTX4"/>
<keyword evidence="1" id="KW-0238">DNA-binding</keyword>
<dbReference type="GO" id="GO:0003677">
    <property type="term" value="F:DNA binding"/>
    <property type="evidence" value="ECO:0007669"/>
    <property type="project" value="UniProtKB-KW"/>
</dbReference>
<evidence type="ECO:0000313" key="6">
    <source>
        <dbReference type="EMBL" id="MBF4160121.1"/>
    </source>
</evidence>
<evidence type="ECO:0000313" key="7">
    <source>
        <dbReference type="Proteomes" id="UP000656804"/>
    </source>
</evidence>
<evidence type="ECO:0000259" key="4">
    <source>
        <dbReference type="PROSITE" id="PS50043"/>
    </source>
</evidence>
<protein>
    <submittedName>
        <fullName evidence="6">Response regulator transcription factor</fullName>
    </submittedName>
</protein>
<evidence type="ECO:0000256" key="2">
    <source>
        <dbReference type="PROSITE-ProRule" id="PRU00169"/>
    </source>
</evidence>
<proteinExistence type="predicted"/>
<feature type="domain" description="HTH luxR-type" evidence="4">
    <location>
        <begin position="143"/>
        <end position="208"/>
    </location>
</feature>
<dbReference type="EMBL" id="JADIVZ010000001">
    <property type="protein sequence ID" value="MBF4160121.1"/>
    <property type="molecule type" value="Genomic_DNA"/>
</dbReference>
<dbReference type="Pfam" id="PF00196">
    <property type="entry name" value="GerE"/>
    <property type="match status" value="1"/>
</dbReference>
<evidence type="ECO:0000256" key="3">
    <source>
        <dbReference type="SAM" id="MobiDB-lite"/>
    </source>
</evidence>
<keyword evidence="7" id="KW-1185">Reference proteome</keyword>
<dbReference type="RefSeq" id="WP_194501391.1">
    <property type="nucleotide sequence ID" value="NZ_JADIVZ010000001.1"/>
</dbReference>
<dbReference type="PRINTS" id="PR00038">
    <property type="entry name" value="HTHLUXR"/>
</dbReference>
<dbReference type="CDD" id="cd06170">
    <property type="entry name" value="LuxR_C_like"/>
    <property type="match status" value="1"/>
</dbReference>
<evidence type="ECO:0000259" key="5">
    <source>
        <dbReference type="PROSITE" id="PS50110"/>
    </source>
</evidence>
<dbReference type="PANTHER" id="PTHR43214">
    <property type="entry name" value="TWO-COMPONENT RESPONSE REGULATOR"/>
    <property type="match status" value="1"/>
</dbReference>
<dbReference type="InterPro" id="IPR000792">
    <property type="entry name" value="Tscrpt_reg_LuxR_C"/>
</dbReference>
<dbReference type="SMART" id="SM00421">
    <property type="entry name" value="HTH_LUXR"/>
    <property type="match status" value="1"/>
</dbReference>
<organism evidence="6 7">
    <name type="scientific">Nocardioides acrostichi</name>
    <dbReference type="NCBI Taxonomy" id="2784339"/>
    <lineage>
        <taxon>Bacteria</taxon>
        <taxon>Bacillati</taxon>
        <taxon>Actinomycetota</taxon>
        <taxon>Actinomycetes</taxon>
        <taxon>Propionibacteriales</taxon>
        <taxon>Nocardioidaceae</taxon>
        <taxon>Nocardioides</taxon>
    </lineage>
</organism>
<name>A0A930UTX4_9ACTN</name>
<keyword evidence="2" id="KW-0597">Phosphoprotein</keyword>